<evidence type="ECO:0000313" key="3">
    <source>
        <dbReference type="EMBL" id="GGD02922.1"/>
    </source>
</evidence>
<sequence>MTHTPPPPRQGGSLNAVWFILGGLVILAVLYFAFFAGGPAETPTAGDTNNTTIEAPATPAPSAEPAPTPAEPAPTPVEPAPAEPTPATPAPAN</sequence>
<reference evidence="3" key="1">
    <citation type="journal article" date="2014" name="Int. J. Syst. Evol. Microbiol.">
        <title>Complete genome sequence of Corynebacterium casei LMG S-19264T (=DSM 44701T), isolated from a smear-ripened cheese.</title>
        <authorList>
            <consortium name="US DOE Joint Genome Institute (JGI-PGF)"/>
            <person name="Walter F."/>
            <person name="Albersmeier A."/>
            <person name="Kalinowski J."/>
            <person name="Ruckert C."/>
        </authorList>
    </citation>
    <scope>NUCLEOTIDE SEQUENCE</scope>
    <source>
        <strain evidence="3">CGMCC 1.15493</strain>
    </source>
</reference>
<evidence type="ECO:0000256" key="1">
    <source>
        <dbReference type="SAM" id="MobiDB-lite"/>
    </source>
</evidence>
<organism evidence="3 4">
    <name type="scientific">Aureimonas glaciei</name>
    <dbReference type="NCBI Taxonomy" id="1776957"/>
    <lineage>
        <taxon>Bacteria</taxon>
        <taxon>Pseudomonadati</taxon>
        <taxon>Pseudomonadota</taxon>
        <taxon>Alphaproteobacteria</taxon>
        <taxon>Hyphomicrobiales</taxon>
        <taxon>Aurantimonadaceae</taxon>
        <taxon>Aureimonas</taxon>
    </lineage>
</organism>
<evidence type="ECO:0008006" key="5">
    <source>
        <dbReference type="Google" id="ProtNLM"/>
    </source>
</evidence>
<gene>
    <name evidence="3" type="ORF">GCM10011335_02050</name>
</gene>
<comment type="caution">
    <text evidence="3">The sequence shown here is derived from an EMBL/GenBank/DDBJ whole genome shotgun (WGS) entry which is preliminary data.</text>
</comment>
<protein>
    <recommendedName>
        <fullName evidence="5">Dynamin</fullName>
    </recommendedName>
</protein>
<proteinExistence type="predicted"/>
<dbReference type="EMBL" id="BMJJ01000001">
    <property type="protein sequence ID" value="GGD02922.1"/>
    <property type="molecule type" value="Genomic_DNA"/>
</dbReference>
<keyword evidence="2" id="KW-0812">Transmembrane</keyword>
<name>A0A916V2M6_9HYPH</name>
<dbReference type="RefSeq" id="WP_188848683.1">
    <property type="nucleotide sequence ID" value="NZ_BMJJ01000001.1"/>
</dbReference>
<dbReference type="Proteomes" id="UP000613160">
    <property type="component" value="Unassembled WGS sequence"/>
</dbReference>
<dbReference type="AlphaFoldDB" id="A0A916V2M6"/>
<reference evidence="3" key="2">
    <citation type="submission" date="2020-09" db="EMBL/GenBank/DDBJ databases">
        <authorList>
            <person name="Sun Q."/>
            <person name="Zhou Y."/>
        </authorList>
    </citation>
    <scope>NUCLEOTIDE SEQUENCE</scope>
    <source>
        <strain evidence="3">CGMCC 1.15493</strain>
    </source>
</reference>
<keyword evidence="2" id="KW-0472">Membrane</keyword>
<accession>A0A916V2M6</accession>
<keyword evidence="2" id="KW-1133">Transmembrane helix</keyword>
<evidence type="ECO:0000313" key="4">
    <source>
        <dbReference type="Proteomes" id="UP000613160"/>
    </source>
</evidence>
<keyword evidence="4" id="KW-1185">Reference proteome</keyword>
<feature type="transmembrane region" description="Helical" evidence="2">
    <location>
        <begin position="16"/>
        <end position="36"/>
    </location>
</feature>
<feature type="compositionally biased region" description="Pro residues" evidence="1">
    <location>
        <begin position="58"/>
        <end position="93"/>
    </location>
</feature>
<feature type="region of interest" description="Disordered" evidence="1">
    <location>
        <begin position="38"/>
        <end position="93"/>
    </location>
</feature>
<evidence type="ECO:0000256" key="2">
    <source>
        <dbReference type="SAM" id="Phobius"/>
    </source>
</evidence>